<dbReference type="Proteomes" id="UP000681035">
    <property type="component" value="Chromosome"/>
</dbReference>
<dbReference type="InterPro" id="IPR005471">
    <property type="entry name" value="Tscrpt_reg_IclR_N"/>
</dbReference>
<dbReference type="FunFam" id="1.10.10.10:FF:000056">
    <property type="entry name" value="IclR family transcriptional regulator"/>
    <property type="match status" value="1"/>
</dbReference>
<dbReference type="GO" id="GO:0003700">
    <property type="term" value="F:DNA-binding transcription factor activity"/>
    <property type="evidence" value="ECO:0007669"/>
    <property type="project" value="TreeGrafter"/>
</dbReference>
<evidence type="ECO:0000259" key="7">
    <source>
        <dbReference type="PROSITE" id="PS51078"/>
    </source>
</evidence>
<dbReference type="Gene3D" id="3.30.450.40">
    <property type="match status" value="1"/>
</dbReference>
<evidence type="ECO:0000256" key="4">
    <source>
        <dbReference type="ARBA" id="ARBA00058938"/>
    </source>
</evidence>
<dbReference type="GO" id="GO:0045892">
    <property type="term" value="P:negative regulation of DNA-templated transcription"/>
    <property type="evidence" value="ECO:0007669"/>
    <property type="project" value="TreeGrafter"/>
</dbReference>
<keyword evidence="3" id="KW-0804">Transcription</keyword>
<dbReference type="RefSeq" id="WP_213540511.1">
    <property type="nucleotide sequence ID" value="NZ_AP023418.1"/>
</dbReference>
<dbReference type="PANTHER" id="PTHR30136:SF24">
    <property type="entry name" value="HTH-TYPE TRANSCRIPTIONAL REPRESSOR ALLR"/>
    <property type="match status" value="1"/>
</dbReference>
<dbReference type="PROSITE" id="PS51078">
    <property type="entry name" value="ICLR_ED"/>
    <property type="match status" value="1"/>
</dbReference>
<reference evidence="8" key="1">
    <citation type="submission" date="2020-09" db="EMBL/GenBank/DDBJ databases">
        <title>New species isolated from human feces.</title>
        <authorList>
            <person name="Kitahara M."/>
            <person name="Shigeno Y."/>
            <person name="Shime M."/>
            <person name="Matsumoto Y."/>
            <person name="Nakamura S."/>
            <person name="Motooka D."/>
            <person name="Fukuoka S."/>
            <person name="Nishikawa H."/>
            <person name="Benno Y."/>
        </authorList>
    </citation>
    <scope>NUCLEOTIDE SEQUENCE</scope>
    <source>
        <strain evidence="8">MM50</strain>
    </source>
</reference>
<dbReference type="Gene3D" id="1.10.10.10">
    <property type="entry name" value="Winged helix-like DNA-binding domain superfamily/Winged helix DNA-binding domain"/>
    <property type="match status" value="1"/>
</dbReference>
<keyword evidence="9" id="KW-1185">Reference proteome</keyword>
<dbReference type="InterPro" id="IPR036390">
    <property type="entry name" value="WH_DNA-bd_sf"/>
</dbReference>
<dbReference type="AlphaFoldDB" id="A0A810Q0K2"/>
<evidence type="ECO:0000256" key="1">
    <source>
        <dbReference type="ARBA" id="ARBA00023015"/>
    </source>
</evidence>
<dbReference type="KEGG" id="vcop:MM50RIKEN_16220"/>
<dbReference type="PROSITE" id="PS51077">
    <property type="entry name" value="HTH_ICLR"/>
    <property type="match status" value="1"/>
</dbReference>
<gene>
    <name evidence="8" type="ORF">MM50RIKEN_16220</name>
</gene>
<dbReference type="Pfam" id="PF01614">
    <property type="entry name" value="IclR_C"/>
    <property type="match status" value="1"/>
</dbReference>
<evidence type="ECO:0000313" key="8">
    <source>
        <dbReference type="EMBL" id="BCK81859.1"/>
    </source>
</evidence>
<dbReference type="Pfam" id="PF09339">
    <property type="entry name" value="HTH_IclR"/>
    <property type="match status" value="1"/>
</dbReference>
<dbReference type="GO" id="GO:0003677">
    <property type="term" value="F:DNA binding"/>
    <property type="evidence" value="ECO:0007669"/>
    <property type="project" value="UniProtKB-KW"/>
</dbReference>
<dbReference type="SMART" id="SM00346">
    <property type="entry name" value="HTH_ICLR"/>
    <property type="match status" value="1"/>
</dbReference>
<organism evidence="8 9">
    <name type="scientific">Vescimonas coprocola</name>
    <dbReference type="NCBI Taxonomy" id="2714355"/>
    <lineage>
        <taxon>Bacteria</taxon>
        <taxon>Bacillati</taxon>
        <taxon>Bacillota</taxon>
        <taxon>Clostridia</taxon>
        <taxon>Eubacteriales</taxon>
        <taxon>Oscillospiraceae</taxon>
        <taxon>Vescimonas</taxon>
    </lineage>
</organism>
<dbReference type="InterPro" id="IPR029016">
    <property type="entry name" value="GAF-like_dom_sf"/>
</dbReference>
<dbReference type="SUPFAM" id="SSF46785">
    <property type="entry name" value="Winged helix' DNA-binding domain"/>
    <property type="match status" value="1"/>
</dbReference>
<dbReference type="EMBL" id="AP023418">
    <property type="protein sequence ID" value="BCK81859.1"/>
    <property type="molecule type" value="Genomic_DNA"/>
</dbReference>
<comment type="function">
    <text evidence="4">May be an activator protein for the gylABX operon.</text>
</comment>
<dbReference type="InterPro" id="IPR014757">
    <property type="entry name" value="Tscrpt_reg_IclR_C"/>
</dbReference>
<dbReference type="InterPro" id="IPR036388">
    <property type="entry name" value="WH-like_DNA-bd_sf"/>
</dbReference>
<dbReference type="InterPro" id="IPR050707">
    <property type="entry name" value="HTH_MetabolicPath_Reg"/>
</dbReference>
<keyword evidence="1" id="KW-0805">Transcription regulation</keyword>
<protein>
    <recommendedName>
        <fullName evidence="5">Glycerol operon regulatory protein</fullName>
    </recommendedName>
</protein>
<name>A0A810Q0K2_9FIRM</name>
<accession>A0A810Q0K2</accession>
<evidence type="ECO:0000256" key="5">
    <source>
        <dbReference type="ARBA" id="ARBA00070406"/>
    </source>
</evidence>
<keyword evidence="2" id="KW-0238">DNA-binding</keyword>
<sequence length="261" mass="28546">MATTKTIQSVERAFSILEYLQQCGGGERSVKEIADALELNKSTAFGLINTLTTLGYLQQNADNQKYVLSLKLLSFSNTIKVQNSIIRTVHPYLEQISLKYGEIAHCGVAQGDSVIYVDKVESSRSLSINTQIGTKNYLHCTGVGKCILAYMPEDEQQHILAGPLKALTFNTIVDPRQLQVELRHIRADGYAMDNEEVEVGLSCVAVPVFSAPGQVSCSISISGMTPRVRTALRGGLLDDLRQASADISRSLYGYQPADDLL</sequence>
<proteinExistence type="predicted"/>
<feature type="domain" description="HTH iclR-type" evidence="6">
    <location>
        <begin position="7"/>
        <end position="70"/>
    </location>
</feature>
<feature type="domain" description="IclR-ED" evidence="7">
    <location>
        <begin position="71"/>
        <end position="253"/>
    </location>
</feature>
<evidence type="ECO:0000259" key="6">
    <source>
        <dbReference type="PROSITE" id="PS51077"/>
    </source>
</evidence>
<dbReference type="SUPFAM" id="SSF55781">
    <property type="entry name" value="GAF domain-like"/>
    <property type="match status" value="1"/>
</dbReference>
<evidence type="ECO:0000313" key="9">
    <source>
        <dbReference type="Proteomes" id="UP000681035"/>
    </source>
</evidence>
<evidence type="ECO:0000256" key="3">
    <source>
        <dbReference type="ARBA" id="ARBA00023163"/>
    </source>
</evidence>
<evidence type="ECO:0000256" key="2">
    <source>
        <dbReference type="ARBA" id="ARBA00023125"/>
    </source>
</evidence>
<dbReference type="PANTHER" id="PTHR30136">
    <property type="entry name" value="HELIX-TURN-HELIX TRANSCRIPTIONAL REGULATOR, ICLR FAMILY"/>
    <property type="match status" value="1"/>
</dbReference>